<gene>
    <name evidence="4" type="ORF">QJS35_22135</name>
</gene>
<evidence type="ECO:0000259" key="3">
    <source>
        <dbReference type="Pfam" id="PF25023"/>
    </source>
</evidence>
<dbReference type="PANTHER" id="PTHR32305">
    <property type="match status" value="1"/>
</dbReference>
<feature type="compositionally biased region" description="Basic and acidic residues" evidence="2">
    <location>
        <begin position="33"/>
        <end position="46"/>
    </location>
</feature>
<feature type="domain" description="Teneurin-like YD-shell" evidence="3">
    <location>
        <begin position="1334"/>
        <end position="1583"/>
    </location>
</feature>
<dbReference type="RefSeq" id="WP_232187467.1">
    <property type="nucleotide sequence ID" value="NZ_JAIOAP010000012.1"/>
</dbReference>
<name>A0ABV1KZE5_9BACL</name>
<evidence type="ECO:0000256" key="1">
    <source>
        <dbReference type="ARBA" id="ARBA00022737"/>
    </source>
</evidence>
<accession>A0ABV1KZE5</accession>
<protein>
    <submittedName>
        <fullName evidence="4">RHS repeat-associated core domain-containing protein</fullName>
    </submittedName>
</protein>
<dbReference type="EMBL" id="JASKHM010000014">
    <property type="protein sequence ID" value="MEQ4485093.1"/>
    <property type="molecule type" value="Genomic_DNA"/>
</dbReference>
<dbReference type="InterPro" id="IPR050708">
    <property type="entry name" value="T6SS_VgrG/RHS"/>
</dbReference>
<feature type="domain" description="Teneurin-like YD-shell" evidence="3">
    <location>
        <begin position="1191"/>
        <end position="1282"/>
    </location>
</feature>
<dbReference type="InterPro" id="IPR022385">
    <property type="entry name" value="Rhs_assc_core"/>
</dbReference>
<keyword evidence="5" id="KW-1185">Reference proteome</keyword>
<evidence type="ECO:0000256" key="2">
    <source>
        <dbReference type="SAM" id="MobiDB-lite"/>
    </source>
</evidence>
<dbReference type="Pfam" id="PF05593">
    <property type="entry name" value="RHS_repeat"/>
    <property type="match status" value="1"/>
</dbReference>
<dbReference type="InterPro" id="IPR031325">
    <property type="entry name" value="RHS_repeat"/>
</dbReference>
<keyword evidence="1" id="KW-0677">Repeat</keyword>
<dbReference type="NCBIfam" id="TIGR03696">
    <property type="entry name" value="Rhs_assc_core"/>
    <property type="match status" value="1"/>
</dbReference>
<feature type="region of interest" description="Disordered" evidence="2">
    <location>
        <begin position="101"/>
        <end position="152"/>
    </location>
</feature>
<dbReference type="InterPro" id="IPR006530">
    <property type="entry name" value="YD"/>
</dbReference>
<dbReference type="Proteomes" id="UP001493487">
    <property type="component" value="Unassembled WGS sequence"/>
</dbReference>
<comment type="caution">
    <text evidence="4">The sequence shown here is derived from an EMBL/GenBank/DDBJ whole genome shotgun (WGS) entry which is preliminary data.</text>
</comment>
<dbReference type="Gene3D" id="2.180.10.10">
    <property type="entry name" value="RHS repeat-associated core"/>
    <property type="match status" value="3"/>
</dbReference>
<dbReference type="Pfam" id="PF25023">
    <property type="entry name" value="TEN_YD-shell"/>
    <property type="match status" value="2"/>
</dbReference>
<feature type="region of interest" description="Disordered" evidence="2">
    <location>
        <begin position="33"/>
        <end position="53"/>
    </location>
</feature>
<evidence type="ECO:0000313" key="5">
    <source>
        <dbReference type="Proteomes" id="UP001493487"/>
    </source>
</evidence>
<sequence>MRIKMRLYKLTIYLLLVSLIFGIVPENLVQAKKSEGTEQQDTAKKEAKSKRKKLSESFGISEKDVQRLLDQGYTADEVNIILLKQEEQSIPLDKALGKAKKHVNRSKSASKITNAQPHVRYGVGNELDSSSTTESDNEIVNSASSQPVSPVSDETLKNLKLKLDQAPYSVGSMGQSVSTLDGSLSLGSTDFVLPGRNGLSFALSRNYNSGVAQYYEQSISYYNDLYKNGVFFSGNAKKYALLFAPVFSMSHTRDYATCSGVIMNNEIIGTDDWNLTQTSLKYDDALALAAQVESQKPMYTSAWSACTNNVQKRDIYRYIFNSVYVDSVGEQFTNQQVHDEYSFGLYDTLAEATAVKQQIDAIAGSSTLYLGDTISGTNSTSYTYYRYYVDAGSTASIRSIPTEGHWYPYQTTTKTYNDLNFPIGKGWSWNIPYILDGQYINLGNGGQYEISGNQLKGYQWNDLTFTTQSGTISVNQTNQSYSYVLSNIDGVKQYFNSAGQIIKMTDKYNNFIDFGYQNVAAYGRNLLTSINDPVGNTISIQYTTSNVILTSGNRTITYTKVAVQNGGNTVEILDRVTDPESRVTRYEYNQVTDTRYNVINTNVNEGIFNGYSLLKTVFHPSGAESHIKYEDLPTTRLQSATAVNQVHRVLWTEDRILTTNPDTQAVTYTPYNRLNYTYNGDAGSSYNTDYAFSTTINDGLSQVTYQYDKDYIDANNPTVFYNTTVKQTKSGLETTISNSFDRSRKITTPIQSSTLYKNTQTNENRTETTSQTFDNAGNVLTQTDKQGVTIQYTYYPNTHLIQTISQPIDSSRTLFTQVTKTASGDPDVIQVRETNGTGSLLSMKDYDYDSYGNVQKITTKKDATNETVQQFAYSTQYNSAYLTSEQVSGKDADNTPFSVNVQAEYNALTGQMTKFIDGKTNATIYQYDKLGRVKLVTNPDNSTTSVVYDDTNNKVTQTNEEGARTESRYDSLGRLMQQGIFFNGNYTAKIKYFYDTYGRNIGAEDAEGNKTTVSYAPQAWGEKVITTSPNQDQSTEEVNVIALTKNVTDPLGNRVTTKADILGNPIQTVTTEVDSTNPAINTTSQVEEMTYNYLGGLLTHKDAKNNLTQYTYDFVGRLTKVTNALNEQTSYQYDLLGNLLTITNPNQSVTTKQYDELGRLIAQQKTSQPLEKYYYDANNNLKKRIDRKGNELTYSYNSRSQLESQSNGEQTSSFTYSHDGLRLTMQDVTGLTKFDYHPDTRQLEKVTYPDNKVLSYTYDPRGNIDTLVGPFNDSATYDYDTDNRLQFINLGADVQYQYYANGSLKQETRGNGVVSAYQYKGLQLTALTHTNPDLTSAVERYAYDGNKNITMITQNGTVRDYTYDALNRVETASPNNESYTYDQQGNRSTLESDQVQQLTPTGYEYDRWNQLTSVTVENSTPVTYKYNGDGLMVERTQGGNTTRYYYSGSDIIAEGKVNPDGTVSKVAAYIRGNGLEYRVDANGNKAYYVRNSHGDVVSLQDANGQVLNSYTYDLWGKPISKQETVSNPFLYSGEYWDSTTNLQYLRARWYDPSVGRFINEDTYEGQINNPLTLNLYTYVVNNPLIYTDPSGHCFTSWLGKSVCQRAWKATKETVNDVGDSLVEGWNSFSNGITTAWNEVKDALGTAAYVNYYFLKQDQKTLEDPNASLEDKALAVMGFLSLGRSNFADALFDASKYRVFNSGNFNFNLRIFRGSPPSDMIKPEAHHILPQAGKFSDFFNDRGINVHDPRFGTWVAKKEHGSWSNQYTKEWETFIARNQNATADDVLSFGRSLGSKYKFEVNY</sequence>
<feature type="compositionally biased region" description="Polar residues" evidence="2">
    <location>
        <begin position="106"/>
        <end position="116"/>
    </location>
</feature>
<dbReference type="PANTHER" id="PTHR32305:SF15">
    <property type="entry name" value="PROTEIN RHSA-RELATED"/>
    <property type="match status" value="1"/>
</dbReference>
<dbReference type="NCBIfam" id="TIGR01643">
    <property type="entry name" value="YD_repeat_2x"/>
    <property type="match status" value="4"/>
</dbReference>
<dbReference type="InterPro" id="IPR056823">
    <property type="entry name" value="TEN-like_YD-shell"/>
</dbReference>
<evidence type="ECO:0000313" key="4">
    <source>
        <dbReference type="EMBL" id="MEQ4485093.1"/>
    </source>
</evidence>
<reference evidence="4 5" key="1">
    <citation type="journal article" date="2023" name="Genome Announc.">
        <title>Pan-Genome Analyses of the Genus Cohnella and Proposal of the Novel Species Cohnella silvisoli sp. nov., Isolated from Forest Soil.</title>
        <authorList>
            <person name="Wang C."/>
            <person name="Mao L."/>
            <person name="Bao G."/>
            <person name="Zhu H."/>
        </authorList>
    </citation>
    <scope>NUCLEOTIDE SEQUENCE [LARGE SCALE GENOMIC DNA]</scope>
    <source>
        <strain evidence="4 5">NL03-T5-1</strain>
    </source>
</reference>
<organism evidence="4 5">
    <name type="scientific">Cohnella silvisoli</name>
    <dbReference type="NCBI Taxonomy" id="2873699"/>
    <lineage>
        <taxon>Bacteria</taxon>
        <taxon>Bacillati</taxon>
        <taxon>Bacillota</taxon>
        <taxon>Bacilli</taxon>
        <taxon>Bacillales</taxon>
        <taxon>Paenibacillaceae</taxon>
        <taxon>Cohnella</taxon>
    </lineage>
</organism>
<proteinExistence type="predicted"/>
<feature type="compositionally biased region" description="Polar residues" evidence="2">
    <location>
        <begin position="127"/>
        <end position="149"/>
    </location>
</feature>